<dbReference type="OrthoDB" id="9774290at2"/>
<dbReference type="PANTHER" id="PTHR21599">
    <property type="entry name" value="GLYCERATE KINASE"/>
    <property type="match status" value="1"/>
</dbReference>
<dbReference type="PANTHER" id="PTHR21599:SF0">
    <property type="entry name" value="GLYCERATE KINASE"/>
    <property type="match status" value="1"/>
</dbReference>
<keyword evidence="1" id="KW-0808">Transferase</keyword>
<keyword evidence="2" id="KW-1185">Reference proteome</keyword>
<accession>A0A2N9JHC4</accession>
<gene>
    <name evidence="1" type="ORF">MPLG2_2454</name>
</gene>
<dbReference type="KEGG" id="mgg:MPLG2_2454"/>
<keyword evidence="1" id="KW-0418">Kinase</keyword>
<protein>
    <submittedName>
        <fullName evidence="1">Putative Glycerate kinase</fullName>
    </submittedName>
</protein>
<name>A0A2N9JHC4_9ACTN</name>
<dbReference type="SUPFAM" id="SSF110738">
    <property type="entry name" value="Glycerate kinase I"/>
    <property type="match status" value="1"/>
</dbReference>
<dbReference type="AlphaFoldDB" id="A0A2N9JHC4"/>
<organism evidence="1 2">
    <name type="scientific">Micropruina glycogenica</name>
    <dbReference type="NCBI Taxonomy" id="75385"/>
    <lineage>
        <taxon>Bacteria</taxon>
        <taxon>Bacillati</taxon>
        <taxon>Actinomycetota</taxon>
        <taxon>Actinomycetes</taxon>
        <taxon>Propionibacteriales</taxon>
        <taxon>Nocardioidaceae</taxon>
        <taxon>Micropruina</taxon>
    </lineage>
</organism>
<reference evidence="1 2" key="1">
    <citation type="submission" date="2018-02" db="EMBL/GenBank/DDBJ databases">
        <authorList>
            <person name="Cohen D.B."/>
            <person name="Kent A.D."/>
        </authorList>
    </citation>
    <scope>NUCLEOTIDE SEQUENCE [LARGE SCALE GENOMIC DNA]</scope>
    <source>
        <strain evidence="1">1</strain>
    </source>
</reference>
<dbReference type="GO" id="GO:0031388">
    <property type="term" value="P:organic acid phosphorylation"/>
    <property type="evidence" value="ECO:0007669"/>
    <property type="project" value="InterPro"/>
</dbReference>
<dbReference type="InterPro" id="IPR036129">
    <property type="entry name" value="Glycerate_kinase_sf"/>
</dbReference>
<dbReference type="GO" id="GO:0008887">
    <property type="term" value="F:glycerate kinase activity"/>
    <property type="evidence" value="ECO:0007669"/>
    <property type="project" value="InterPro"/>
</dbReference>
<dbReference type="Gene3D" id="3.90.1510.10">
    <property type="entry name" value="Glycerate kinase, domain 2"/>
    <property type="match status" value="2"/>
</dbReference>
<evidence type="ECO:0000313" key="2">
    <source>
        <dbReference type="Proteomes" id="UP000238164"/>
    </source>
</evidence>
<dbReference type="Proteomes" id="UP000238164">
    <property type="component" value="Chromosome 1"/>
</dbReference>
<proteinExistence type="predicted"/>
<evidence type="ECO:0000313" key="1">
    <source>
        <dbReference type="EMBL" id="SPD87484.1"/>
    </source>
</evidence>
<dbReference type="InterPro" id="IPR004381">
    <property type="entry name" value="Glycerate_kinase"/>
</dbReference>
<dbReference type="RefSeq" id="WP_105186204.1">
    <property type="nucleotide sequence ID" value="NZ_LT985188.1"/>
</dbReference>
<sequence>MTPAASGGRRPRVLLASGPVGALSPLQASVALARGFADGADVAVIGLAEGGRALGEVLAEPDGDLEVLHAGWLARRDGLLAVGAEPDLEPPYDPLEVSSSPLGRLVAYALQEQPPTRLVIDLTTSNAHDAGRGLLHHVGELRPRLQGVDVIGVVPSGQQHDRLLGLRGVTSRRGRELGIALRHVMAVEGTLERFALEVDAVAAKAEGAGASGGLGFAILALGGRLVTGAALTAELGDLDRALGSADLVVTGCDSFDFGSRGGGVVAELATRCEAFEVPLVVVSPVVGMSGREMRTLGIESAHPVPVDEGVADGLTATGRRLAAGWTSRW</sequence>
<dbReference type="EMBL" id="LT985188">
    <property type="protein sequence ID" value="SPD87484.1"/>
    <property type="molecule type" value="Genomic_DNA"/>
</dbReference>
<dbReference type="Pfam" id="PF02595">
    <property type="entry name" value="Gly_kinase"/>
    <property type="match status" value="1"/>
</dbReference>
<dbReference type="InterPro" id="IPR018193">
    <property type="entry name" value="Glyc_kinase_flavodox-like_fold"/>
</dbReference>